<accession>A0A915IW34</accession>
<dbReference type="Proteomes" id="UP000887565">
    <property type="component" value="Unplaced"/>
</dbReference>
<feature type="region of interest" description="Disordered" evidence="1">
    <location>
        <begin position="1"/>
        <end position="29"/>
    </location>
</feature>
<name>A0A915IW34_ROMCU</name>
<dbReference type="WBParaSite" id="nRc.2.0.1.t18410-RA">
    <property type="protein sequence ID" value="nRc.2.0.1.t18410-RA"/>
    <property type="gene ID" value="nRc.2.0.1.g18410"/>
</dbReference>
<keyword evidence="2" id="KW-1185">Reference proteome</keyword>
<proteinExistence type="predicted"/>
<evidence type="ECO:0000313" key="2">
    <source>
        <dbReference type="Proteomes" id="UP000887565"/>
    </source>
</evidence>
<evidence type="ECO:0000256" key="1">
    <source>
        <dbReference type="SAM" id="MobiDB-lite"/>
    </source>
</evidence>
<organism evidence="2 3">
    <name type="scientific">Romanomermis culicivorax</name>
    <name type="common">Nematode worm</name>
    <dbReference type="NCBI Taxonomy" id="13658"/>
    <lineage>
        <taxon>Eukaryota</taxon>
        <taxon>Metazoa</taxon>
        <taxon>Ecdysozoa</taxon>
        <taxon>Nematoda</taxon>
        <taxon>Enoplea</taxon>
        <taxon>Dorylaimia</taxon>
        <taxon>Mermithida</taxon>
        <taxon>Mermithoidea</taxon>
        <taxon>Mermithidae</taxon>
        <taxon>Romanomermis</taxon>
    </lineage>
</organism>
<evidence type="ECO:0000313" key="3">
    <source>
        <dbReference type="WBParaSite" id="nRc.2.0.1.t18410-RA"/>
    </source>
</evidence>
<reference evidence="3" key="1">
    <citation type="submission" date="2022-11" db="UniProtKB">
        <authorList>
            <consortium name="WormBaseParasite"/>
        </authorList>
    </citation>
    <scope>IDENTIFICATION</scope>
</reference>
<feature type="compositionally biased region" description="Basic and acidic residues" evidence="1">
    <location>
        <begin position="1"/>
        <end position="10"/>
    </location>
</feature>
<dbReference type="AlphaFoldDB" id="A0A915IW34"/>
<sequence>MIKCKERDARPPTGLGCDQGQGFFPSQGHPYMHPQLPHHLGQPEDIRLLLGVHAIYHSSRGQVALDPT</sequence>
<protein>
    <submittedName>
        <fullName evidence="3">Uncharacterized protein</fullName>
    </submittedName>
</protein>